<proteinExistence type="predicted"/>
<name>A0A179F9S3_METCM</name>
<dbReference type="Proteomes" id="UP000078397">
    <property type="component" value="Unassembled WGS sequence"/>
</dbReference>
<keyword evidence="2" id="KW-1185">Reference proteome</keyword>
<evidence type="ECO:0000313" key="2">
    <source>
        <dbReference type="Proteomes" id="UP000078397"/>
    </source>
</evidence>
<sequence>MSLLPRRVLAKRCVQEPDATKGAQYTYPVYHEPTLHHPSPSSECSQASFSPTACCPSIARDKLERHFHVLGTFYSADPTQH</sequence>
<accession>A0A179F9S3</accession>
<dbReference type="RefSeq" id="XP_018139910.1">
    <property type="nucleotide sequence ID" value="XM_018294377.1"/>
</dbReference>
<dbReference type="GeneID" id="28858371"/>
<protein>
    <submittedName>
        <fullName evidence="1">Uncharacterized protein</fullName>
    </submittedName>
</protein>
<comment type="caution">
    <text evidence="1">The sequence shown here is derived from an EMBL/GenBank/DDBJ whole genome shotgun (WGS) entry which is preliminary data.</text>
</comment>
<evidence type="ECO:0000313" key="1">
    <source>
        <dbReference type="EMBL" id="OAQ62206.1"/>
    </source>
</evidence>
<dbReference type="KEGG" id="pchm:VFPPC_16624"/>
<dbReference type="AlphaFoldDB" id="A0A179F9S3"/>
<gene>
    <name evidence="1" type="ORF">VFPPC_16624</name>
</gene>
<reference evidence="1 2" key="1">
    <citation type="journal article" date="2016" name="PLoS Pathog.">
        <title>Biosynthesis of antibiotic leucinostatins in bio-control fungus Purpureocillium lilacinum and their inhibition on phytophthora revealed by genome mining.</title>
        <authorList>
            <person name="Wang G."/>
            <person name="Liu Z."/>
            <person name="Lin R."/>
            <person name="Li E."/>
            <person name="Mao Z."/>
            <person name="Ling J."/>
            <person name="Yang Y."/>
            <person name="Yin W.B."/>
            <person name="Xie B."/>
        </authorList>
    </citation>
    <scope>NUCLEOTIDE SEQUENCE [LARGE SCALE GENOMIC DNA]</scope>
    <source>
        <strain evidence="1">170</strain>
    </source>
</reference>
<dbReference type="EMBL" id="LSBJ02000007">
    <property type="protein sequence ID" value="OAQ62206.1"/>
    <property type="molecule type" value="Genomic_DNA"/>
</dbReference>
<organism evidence="1 2">
    <name type="scientific">Pochonia chlamydosporia 170</name>
    <dbReference type="NCBI Taxonomy" id="1380566"/>
    <lineage>
        <taxon>Eukaryota</taxon>
        <taxon>Fungi</taxon>
        <taxon>Dikarya</taxon>
        <taxon>Ascomycota</taxon>
        <taxon>Pezizomycotina</taxon>
        <taxon>Sordariomycetes</taxon>
        <taxon>Hypocreomycetidae</taxon>
        <taxon>Hypocreales</taxon>
        <taxon>Clavicipitaceae</taxon>
        <taxon>Pochonia</taxon>
    </lineage>
</organism>